<organism evidence="1 2">
    <name type="scientific">Cressdnaviricota sp</name>
    <dbReference type="NCBI Taxonomy" id="2748378"/>
    <lineage>
        <taxon>Viruses</taxon>
        <taxon>Monodnaviria</taxon>
        <taxon>Shotokuvirae</taxon>
        <taxon>Cressdnaviricota</taxon>
    </lineage>
</organism>
<protein>
    <submittedName>
        <fullName evidence="1">Capsid protein</fullName>
    </submittedName>
</protein>
<dbReference type="EMBL" id="MH616944">
    <property type="protein sequence ID" value="AXH74412.1"/>
    <property type="molecule type" value="Genomic_DNA"/>
</dbReference>
<name>A0A345MSR2_9VIRU</name>
<keyword evidence="2" id="KW-1185">Reference proteome</keyword>
<proteinExistence type="predicted"/>
<evidence type="ECO:0000313" key="2">
    <source>
        <dbReference type="Proteomes" id="UP000281127"/>
    </source>
</evidence>
<dbReference type="Proteomes" id="UP000281127">
    <property type="component" value="Segment"/>
</dbReference>
<evidence type="ECO:0000313" key="1">
    <source>
        <dbReference type="EMBL" id="AXH74412.1"/>
    </source>
</evidence>
<accession>A0A345MSR2</accession>
<reference evidence="1 2" key="1">
    <citation type="submission" date="2018-07" db="EMBL/GenBank/DDBJ databases">
        <title>Uncovering a Universe of Circular DNA Viruses in Animal Metagenomes.</title>
        <authorList>
            <person name="Tisza M."/>
            <person name="Buck C."/>
            <person name="Pastrana D."/>
            <person name="Welch N."/>
            <person name="Peretti A."/>
        </authorList>
    </citation>
    <scope>NUCLEOTIDE SEQUENCE [LARGE SCALE GENOMIC DNA]</scope>
    <source>
        <strain evidence="1">Ctdg299</strain>
    </source>
</reference>
<sequence>MVKRRHYNNWRQSLIGAAATGASNLISSYQRTRGLGRSAGNLTSNKRQRVVTNSVTGQHDFQNLYRRRPAPRRVRRRAKKSMRTFMYNMDKIQGMQVSVINNYSAVTTTPTGSDNAQAVTSFTMYGGYNLTSPVNTHNDLVRIWTNHFGSTPGYAAAYGKLRFRSCVMDFQVLNADTDNACYVEVYNVQNRKKDPNYNTVQRWASSLASNMTPVGGSDLTQNFWKNTPFDAAGFGEFWKITNRKKYLLQGGQQITFQVRDAKNYMIDPKVFAGDITTIPGVTEDVLFVVYGAGIQSSGTPAYQSYPTAASVKISCVKTYHYYETQQSNNMASQFAT</sequence>